<feature type="domain" description="AAA+ ATPase" evidence="5">
    <location>
        <begin position="527"/>
        <end position="672"/>
    </location>
</feature>
<dbReference type="Pfam" id="PF17866">
    <property type="entry name" value="AAA_lid_6"/>
    <property type="match status" value="1"/>
</dbReference>
<dbReference type="GO" id="GO:0005524">
    <property type="term" value="F:ATP binding"/>
    <property type="evidence" value="ECO:0007669"/>
    <property type="project" value="UniProtKB-KW"/>
</dbReference>
<dbReference type="InterPro" id="IPR050773">
    <property type="entry name" value="CbxX/CfxQ_RuBisCO_ESX"/>
</dbReference>
<dbReference type="SUPFAM" id="SSF52540">
    <property type="entry name" value="P-loop containing nucleoside triphosphate hydrolases"/>
    <property type="match status" value="2"/>
</dbReference>
<accession>A0AAJ0BTR0</accession>
<dbReference type="RefSeq" id="XP_060280338.1">
    <property type="nucleotide sequence ID" value="XM_060422639.1"/>
</dbReference>
<dbReference type="PANTHER" id="PTHR43392">
    <property type="entry name" value="AAA-TYPE ATPASE FAMILY PROTEIN / ANKYRIN REPEAT FAMILY PROTEIN"/>
    <property type="match status" value="1"/>
</dbReference>
<organism evidence="6 7">
    <name type="scientific">Phialemonium atrogriseum</name>
    <dbReference type="NCBI Taxonomy" id="1093897"/>
    <lineage>
        <taxon>Eukaryota</taxon>
        <taxon>Fungi</taxon>
        <taxon>Dikarya</taxon>
        <taxon>Ascomycota</taxon>
        <taxon>Pezizomycotina</taxon>
        <taxon>Sordariomycetes</taxon>
        <taxon>Sordariomycetidae</taxon>
        <taxon>Cephalothecales</taxon>
        <taxon>Cephalothecaceae</taxon>
        <taxon>Phialemonium</taxon>
    </lineage>
</organism>
<keyword evidence="7" id="KW-1185">Reference proteome</keyword>
<reference evidence="6" key="1">
    <citation type="submission" date="2023-06" db="EMBL/GenBank/DDBJ databases">
        <title>Genome-scale phylogeny and comparative genomics of the fungal order Sordariales.</title>
        <authorList>
            <consortium name="Lawrence Berkeley National Laboratory"/>
            <person name="Hensen N."/>
            <person name="Bonometti L."/>
            <person name="Westerberg I."/>
            <person name="Brannstrom I.O."/>
            <person name="Guillou S."/>
            <person name="Cros-Aarteil S."/>
            <person name="Calhoun S."/>
            <person name="Haridas S."/>
            <person name="Kuo A."/>
            <person name="Mondo S."/>
            <person name="Pangilinan J."/>
            <person name="Riley R."/>
            <person name="Labutti K."/>
            <person name="Andreopoulos B."/>
            <person name="Lipzen A."/>
            <person name="Chen C."/>
            <person name="Yanf M."/>
            <person name="Daum C."/>
            <person name="Ng V."/>
            <person name="Clum A."/>
            <person name="Steindorff A."/>
            <person name="Ohm R."/>
            <person name="Martin F."/>
            <person name="Silar P."/>
            <person name="Natvig D."/>
            <person name="Lalanne C."/>
            <person name="Gautier V."/>
            <person name="Ament-Velasquez S.L."/>
            <person name="Kruys A."/>
            <person name="Hutchinson M.I."/>
            <person name="Powell A.J."/>
            <person name="Barry K."/>
            <person name="Miller A.N."/>
            <person name="Grigoriev I.V."/>
            <person name="Debuchy R."/>
            <person name="Gladieux P."/>
            <person name="Thoren M.H."/>
            <person name="Johannesson H."/>
        </authorList>
    </citation>
    <scope>NUCLEOTIDE SEQUENCE</scope>
    <source>
        <strain evidence="6">8032-3</strain>
    </source>
</reference>
<dbReference type="Proteomes" id="UP001244011">
    <property type="component" value="Unassembled WGS sequence"/>
</dbReference>
<dbReference type="PANTHER" id="PTHR43392:SF2">
    <property type="entry name" value="AAA-TYPE ATPASE FAMILY PROTEIN _ ANKYRIN REPEAT FAMILY PROTEIN"/>
    <property type="match status" value="1"/>
</dbReference>
<evidence type="ECO:0000313" key="6">
    <source>
        <dbReference type="EMBL" id="KAK1764125.1"/>
    </source>
</evidence>
<dbReference type="InterPro" id="IPR003959">
    <property type="entry name" value="ATPase_AAA_core"/>
</dbReference>
<evidence type="ECO:0000256" key="4">
    <source>
        <dbReference type="SAM" id="MobiDB-lite"/>
    </source>
</evidence>
<gene>
    <name evidence="6" type="ORF">QBC33DRAFT_208419</name>
</gene>
<evidence type="ECO:0000256" key="3">
    <source>
        <dbReference type="ARBA" id="ARBA00022840"/>
    </source>
</evidence>
<protein>
    <submittedName>
        <fullName evidence="6">P-loop containing nucleoside triphosphate hydrolase protein</fullName>
    </submittedName>
</protein>
<dbReference type="InterPro" id="IPR003593">
    <property type="entry name" value="AAA+_ATPase"/>
</dbReference>
<keyword evidence="2" id="KW-0547">Nucleotide-binding</keyword>
<evidence type="ECO:0000313" key="7">
    <source>
        <dbReference type="Proteomes" id="UP001244011"/>
    </source>
</evidence>
<feature type="region of interest" description="Disordered" evidence="4">
    <location>
        <begin position="412"/>
        <end position="458"/>
    </location>
</feature>
<feature type="compositionally biased region" description="Basic and acidic residues" evidence="4">
    <location>
        <begin position="428"/>
        <end position="442"/>
    </location>
</feature>
<sequence>MHVCDCFKKDVVMVLAGSVEGTTAVLGKGPQARLVFPRRIRMKDYDDEQLRRILVRMIARHSLKVEDGINGPYPRIAARRVGRCRDAAGFGNVHEVEASFAKMLNRQATRLREERARMSLSKAEEPAPISKEEEPAAPDEYLLTMQDVIGPEPEDTRSRSDAWKELQHMVGLKDIKHALEELMRRAKINYQRELLGKDPIRTSLNRVFLGPPGTGKTTVAKLYGRILAETGLLSARDVIYKTPADFIGQHLGDSEARTRGIIESAQGKVLIIDDAHMFYHGSRAGSGNESDEFRLSCIDVLVAMVHNRPGDDACVILIGYRDMMEEMFQKCNPGLRRRFPPEEAFHFADYDDAQLNEILEAKMAEEDIAATATAKEAAAEVLRRARDRPNFGNGGDVVNILNLAKARYRDRMTKEREKAGSSGVSLSPDREKVADVGDRDSHVAPSAADDNDLPGLADDANDAPAAAIVLEPEDFDPDYDRGARASQRCRRLFEGLIGFDGIIHQFEGYQRMAANMRLKGKDPRESIPFTYIFKGPPGTGKTHTARIIGQIFYDMGFLSTSDVVECSATHLVGQWVGHTGPKVVALFERALGKVLFIDEAYRLTGSGGGGRGLQGGGGSFNDEAIGELVDCMTKPRYLRKMIIVLAGYDREMDALARSNAGLRGRFATEVTFAAMEPARCLEHLRNLVGREGVEVRDEVRPTAEEEETVLRLFRKLGMTRGWSNGRDVKTLAGLVTGHVYRNIPEEGEGRPGGDGRLTISTKELIAFQKDMLRERIRGGRD</sequence>
<evidence type="ECO:0000256" key="1">
    <source>
        <dbReference type="ARBA" id="ARBA00010378"/>
    </source>
</evidence>
<dbReference type="Pfam" id="PF00004">
    <property type="entry name" value="AAA"/>
    <property type="match status" value="2"/>
</dbReference>
<name>A0AAJ0BTR0_9PEZI</name>
<keyword evidence="3" id="KW-0067">ATP-binding</keyword>
<evidence type="ECO:0000259" key="5">
    <source>
        <dbReference type="SMART" id="SM00382"/>
    </source>
</evidence>
<dbReference type="SMART" id="SM00382">
    <property type="entry name" value="AAA"/>
    <property type="match status" value="2"/>
</dbReference>
<proteinExistence type="inferred from homology"/>
<dbReference type="FunFam" id="3.40.50.300:FF:000216">
    <property type="entry name" value="Type VII secretion ATPase EccA"/>
    <property type="match status" value="2"/>
</dbReference>
<dbReference type="CDD" id="cd00009">
    <property type="entry name" value="AAA"/>
    <property type="match status" value="1"/>
</dbReference>
<dbReference type="AlphaFoldDB" id="A0AAJ0BTR0"/>
<dbReference type="InterPro" id="IPR041627">
    <property type="entry name" value="AAA_lid_6"/>
</dbReference>
<dbReference type="InterPro" id="IPR027417">
    <property type="entry name" value="P-loop_NTPase"/>
</dbReference>
<dbReference type="GeneID" id="85305826"/>
<dbReference type="InterPro" id="IPR000641">
    <property type="entry name" value="CbxX/CfxQ"/>
</dbReference>
<dbReference type="GO" id="GO:0016887">
    <property type="term" value="F:ATP hydrolysis activity"/>
    <property type="evidence" value="ECO:0007669"/>
    <property type="project" value="InterPro"/>
</dbReference>
<dbReference type="Gene3D" id="3.40.50.300">
    <property type="entry name" value="P-loop containing nucleotide triphosphate hydrolases"/>
    <property type="match status" value="2"/>
</dbReference>
<feature type="domain" description="AAA+ ATPase" evidence="5">
    <location>
        <begin position="202"/>
        <end position="331"/>
    </location>
</feature>
<dbReference type="EMBL" id="MU839022">
    <property type="protein sequence ID" value="KAK1764125.1"/>
    <property type="molecule type" value="Genomic_DNA"/>
</dbReference>
<keyword evidence="6" id="KW-0378">Hydrolase</keyword>
<comment type="caution">
    <text evidence="6">The sequence shown here is derived from an EMBL/GenBank/DDBJ whole genome shotgun (WGS) entry which is preliminary data.</text>
</comment>
<dbReference type="Gene3D" id="1.10.8.60">
    <property type="match status" value="2"/>
</dbReference>
<comment type="similarity">
    <text evidence="1">Belongs to the CbxX/CfxQ family.</text>
</comment>
<evidence type="ECO:0000256" key="2">
    <source>
        <dbReference type="ARBA" id="ARBA00022741"/>
    </source>
</evidence>
<dbReference type="PRINTS" id="PR00819">
    <property type="entry name" value="CBXCFQXSUPER"/>
</dbReference>